<protein>
    <submittedName>
        <fullName evidence="3">Two-component flavin-dependent monooxygenase/oxygenase LndZ5</fullName>
    </submittedName>
</protein>
<dbReference type="OrthoDB" id="3404950at2"/>
<dbReference type="Gene3D" id="1.20.140.10">
    <property type="entry name" value="Butyryl-CoA Dehydrogenase, subunit A, domain 3"/>
    <property type="match status" value="1"/>
</dbReference>
<organism evidence="3 4">
    <name type="scientific">Streptacidiphilus jiangxiensis</name>
    <dbReference type="NCBI Taxonomy" id="235985"/>
    <lineage>
        <taxon>Bacteria</taxon>
        <taxon>Bacillati</taxon>
        <taxon>Actinomycetota</taxon>
        <taxon>Actinomycetes</taxon>
        <taxon>Kitasatosporales</taxon>
        <taxon>Streptomycetaceae</taxon>
        <taxon>Streptacidiphilus</taxon>
    </lineage>
</organism>
<dbReference type="STRING" id="235985.SAMN05414137_103378"/>
<dbReference type="GO" id="GO:0050660">
    <property type="term" value="F:flavin adenine dinucleotide binding"/>
    <property type="evidence" value="ECO:0007669"/>
    <property type="project" value="InterPro"/>
</dbReference>
<dbReference type="PANTHER" id="PTHR43884:SF12">
    <property type="entry name" value="ISOVALERYL-COA DEHYDROGENASE, MITOCHONDRIAL-RELATED"/>
    <property type="match status" value="1"/>
</dbReference>
<dbReference type="Gene3D" id="1.10.540.10">
    <property type="entry name" value="Acyl-CoA dehydrogenase/oxidase, N-terminal domain"/>
    <property type="match status" value="1"/>
</dbReference>
<name>A0A1H7JN80_STRJI</name>
<dbReference type="GO" id="GO:0004497">
    <property type="term" value="F:monooxygenase activity"/>
    <property type="evidence" value="ECO:0007669"/>
    <property type="project" value="UniProtKB-KW"/>
</dbReference>
<dbReference type="Proteomes" id="UP000183015">
    <property type="component" value="Unassembled WGS sequence"/>
</dbReference>
<keyword evidence="4" id="KW-1185">Reference proteome</keyword>
<dbReference type="GO" id="GO:0003995">
    <property type="term" value="F:acyl-CoA dehydrogenase activity"/>
    <property type="evidence" value="ECO:0007669"/>
    <property type="project" value="TreeGrafter"/>
</dbReference>
<reference evidence="4" key="1">
    <citation type="submission" date="2016-10" db="EMBL/GenBank/DDBJ databases">
        <authorList>
            <person name="Varghese N."/>
        </authorList>
    </citation>
    <scope>NUCLEOTIDE SEQUENCE [LARGE SCALE GENOMIC DNA]</scope>
    <source>
        <strain evidence="4">DSM 45096 / BCRC 16803 / CGMCC 4.1857 / CIP 109030 / JCM 12277 / KCTC 19219 / NBRC 100920 / 33214</strain>
    </source>
</reference>
<dbReference type="PANTHER" id="PTHR43884">
    <property type="entry name" value="ACYL-COA DEHYDROGENASE"/>
    <property type="match status" value="1"/>
</dbReference>
<feature type="domain" description="Acyl-CoA dehydrogenase C-terminal" evidence="2">
    <location>
        <begin position="237"/>
        <end position="367"/>
    </location>
</feature>
<evidence type="ECO:0000259" key="2">
    <source>
        <dbReference type="Pfam" id="PF08028"/>
    </source>
</evidence>
<dbReference type="InterPro" id="IPR046373">
    <property type="entry name" value="Acyl-CoA_Oxase/DH_mid-dom_sf"/>
</dbReference>
<dbReference type="Gene3D" id="2.40.110.10">
    <property type="entry name" value="Butyryl-CoA Dehydrogenase, subunit A, domain 2"/>
    <property type="match status" value="1"/>
</dbReference>
<dbReference type="InterPro" id="IPR037069">
    <property type="entry name" value="AcylCoA_DH/ox_N_sf"/>
</dbReference>
<proteinExistence type="predicted"/>
<dbReference type="SUPFAM" id="SSF56645">
    <property type="entry name" value="Acyl-CoA dehydrogenase NM domain-like"/>
    <property type="match status" value="1"/>
</dbReference>
<dbReference type="AlphaFoldDB" id="A0A1H7JN80"/>
<evidence type="ECO:0000313" key="3">
    <source>
        <dbReference type="EMBL" id="SEK76041.1"/>
    </source>
</evidence>
<dbReference type="RefSeq" id="WP_042454722.1">
    <property type="nucleotide sequence ID" value="NZ_BBPN01000034.1"/>
</dbReference>
<sequence length="389" mass="41042">MSQPSTARPAGIDPAATAALAALASEHASKSEELRRSTPEIAEAIRSVGFCRYFVPARWGGTEGDFTGFVEAVARVAEGDPSAAWCASIAATMGRMAAFLPEEGQRLLWQDGPDTAVVGSLMPSGHARAVPGGWEIDGRWAFVSGIHDSDFALLCTPVPQGDAVEVRFLLVPRESWTVEETWDSVGMAGTGSHTLVLEPRFVPAEHSFTRESLFRGTPVAAQTTATRVPLPGVSGLSFAAPVLGAVRGALTRFTDVTAARLAASAQQQNRMSTGTEATVKLALARADGEADAALLLLERAARQADAGTVDQVGALRAHRDYALAVDLLLEAVNRLFRAAGTRAQSGSDPLQRLWRDVNSAAGHAVLQWEPAARGMADHLLTTAGDTRRG</sequence>
<dbReference type="SUPFAM" id="SSF47203">
    <property type="entry name" value="Acyl-CoA dehydrogenase C-terminal domain-like"/>
    <property type="match status" value="1"/>
</dbReference>
<evidence type="ECO:0000313" key="4">
    <source>
        <dbReference type="Proteomes" id="UP000183015"/>
    </source>
</evidence>
<dbReference type="InterPro" id="IPR009100">
    <property type="entry name" value="AcylCoA_DH/oxidase_NM_dom_sf"/>
</dbReference>
<keyword evidence="3" id="KW-0503">Monooxygenase</keyword>
<dbReference type="PIRSF" id="PIRSF016578">
    <property type="entry name" value="HsaA"/>
    <property type="match status" value="1"/>
</dbReference>
<dbReference type="Pfam" id="PF08028">
    <property type="entry name" value="Acyl-CoA_dh_2"/>
    <property type="match status" value="1"/>
</dbReference>
<dbReference type="EMBL" id="FOAZ01000003">
    <property type="protein sequence ID" value="SEK76041.1"/>
    <property type="molecule type" value="Genomic_DNA"/>
</dbReference>
<dbReference type="InterPro" id="IPR036250">
    <property type="entry name" value="AcylCo_DH-like_C"/>
</dbReference>
<keyword evidence="1" id="KW-0560">Oxidoreductase</keyword>
<dbReference type="eggNOG" id="COG1960">
    <property type="taxonomic scope" value="Bacteria"/>
</dbReference>
<dbReference type="InterPro" id="IPR013107">
    <property type="entry name" value="Acyl-CoA_DH_C"/>
</dbReference>
<accession>A0A1H7JN80</accession>
<evidence type="ECO:0000256" key="1">
    <source>
        <dbReference type="ARBA" id="ARBA00023002"/>
    </source>
</evidence>
<gene>
    <name evidence="3" type="ORF">SAMN05414137_103378</name>
</gene>